<protein>
    <recommendedName>
        <fullName evidence="3">C1q domain-containing protein</fullName>
    </recommendedName>
</protein>
<accession>A0ABU7YUP7</accession>
<dbReference type="EMBL" id="JAXGFP010000001">
    <property type="protein sequence ID" value="MEG3182706.1"/>
    <property type="molecule type" value="Genomic_DNA"/>
</dbReference>
<proteinExistence type="predicted"/>
<name>A0ABU7YUP7_9GAMM</name>
<evidence type="ECO:0000313" key="1">
    <source>
        <dbReference type="EMBL" id="MEG3182706.1"/>
    </source>
</evidence>
<evidence type="ECO:0008006" key="3">
    <source>
        <dbReference type="Google" id="ProtNLM"/>
    </source>
</evidence>
<dbReference type="SUPFAM" id="SSF49842">
    <property type="entry name" value="TNF-like"/>
    <property type="match status" value="1"/>
</dbReference>
<dbReference type="Gene3D" id="2.60.120.40">
    <property type="match status" value="1"/>
</dbReference>
<evidence type="ECO:0000313" key="2">
    <source>
        <dbReference type="Proteomes" id="UP001355056"/>
    </source>
</evidence>
<dbReference type="RefSeq" id="WP_332614072.1">
    <property type="nucleotide sequence ID" value="NZ_JAXGFP010000001.1"/>
</dbReference>
<dbReference type="InterPro" id="IPR008983">
    <property type="entry name" value="Tumour_necrosis_fac-like_dom"/>
</dbReference>
<dbReference type="Proteomes" id="UP001355056">
    <property type="component" value="Unassembled WGS sequence"/>
</dbReference>
<gene>
    <name evidence="1" type="ORF">SNE34_01580</name>
</gene>
<sequence length="455" mass="46493">MSKRKVPLWGNPRNFALVDTDATRGATIGENVYNADGSLFEPGTVATPAAGQASAVVIWRRVLEIPANVRALENTATTGLYAITAAGASATRTLTSTTLALGNANGVAGDPAINLADLTDSATGTFKLITRDQYGRLSGTADGTTSDVSEGANLYYTDVRADARITLQKGQPNGLATLGADSKLDAGQLPALAITDTFVVADEAAMLALVCEQGDVAVRSDLSTSFILTADPASVLANWQELLSPTAGAVTSFNGRTGSVTPASGDYTAAQVGADPAGTAAAIVTATITDGDTTHAPSGDAVFDALAGKADDAKLSVVAGLSANQTLANATTTKVALNTESVDTDGCFDTATGRFTPTKAGLYLAIATISFPRVNAADPITAGKRLISYIYKNGASYIAVTAGCNDSSTNVVQAVALAQMNGTTDYLEMYARRDTSIDYEIAAVGTQFSAIRIAA</sequence>
<comment type="caution">
    <text evidence="1">The sequence shown here is derived from an EMBL/GenBank/DDBJ whole genome shotgun (WGS) entry which is preliminary data.</text>
</comment>
<organism evidence="1 2">
    <name type="scientific">Novilysobacter erysipheiresistens</name>
    <dbReference type="NCBI Taxonomy" id="1749332"/>
    <lineage>
        <taxon>Bacteria</taxon>
        <taxon>Pseudomonadati</taxon>
        <taxon>Pseudomonadota</taxon>
        <taxon>Gammaproteobacteria</taxon>
        <taxon>Lysobacterales</taxon>
        <taxon>Lysobacteraceae</taxon>
        <taxon>Novilysobacter</taxon>
    </lineage>
</organism>
<keyword evidence="2" id="KW-1185">Reference proteome</keyword>
<reference evidence="1 2" key="1">
    <citation type="journal article" date="2016" name="Int. J. Syst. Evol. Microbiol.">
        <title>Lysobacter erysipheiresistens sp. nov., an antagonist of powdery mildew, isolated from tobacco-cultivated soil.</title>
        <authorList>
            <person name="Xie B."/>
            <person name="Li T."/>
            <person name="Lin X."/>
            <person name="Wang C.J."/>
            <person name="Chen Y.J."/>
            <person name="Liu W.J."/>
            <person name="Zhao Z.W."/>
        </authorList>
    </citation>
    <scope>NUCLEOTIDE SEQUENCE [LARGE SCALE GENOMIC DNA]</scope>
    <source>
        <strain evidence="1 2">RS-LYSO-3</strain>
    </source>
</reference>